<feature type="transmembrane region" description="Helical" evidence="5">
    <location>
        <begin position="86"/>
        <end position="105"/>
    </location>
</feature>
<evidence type="ECO:0000256" key="4">
    <source>
        <dbReference type="ARBA" id="ARBA00023136"/>
    </source>
</evidence>
<accession>A0ABY4X4G5</accession>
<keyword evidence="4 5" id="KW-0472">Membrane</keyword>
<sequence>MPSRSGTARARSRRLARLSATAAKRMPTIDRLADGLVHAGLAVTAALLAYLPTRAIGLREGFWAAITALVVAQTDLAAVRSTARDQALGAALGGLVGLAFAQWPLPLVPRYAGAVAIAVLAAWSANIASAARLSGVTATIILLVPHQNSAGQMMVARITEVCWGIASAFAVAAPAGWLRARLSEEA</sequence>
<protein>
    <submittedName>
        <fullName evidence="7">FUSC family protein</fullName>
    </submittedName>
</protein>
<feature type="domain" description="Integral membrane bound transporter" evidence="6">
    <location>
        <begin position="48"/>
        <end position="171"/>
    </location>
</feature>
<comment type="subcellular location">
    <subcellularLocation>
        <location evidence="1">Membrane</location>
        <topology evidence="1">Multi-pass membrane protein</topology>
    </subcellularLocation>
</comment>
<name>A0ABY4X4G5_9SPHN</name>
<evidence type="ECO:0000256" key="5">
    <source>
        <dbReference type="SAM" id="Phobius"/>
    </source>
</evidence>
<dbReference type="EMBL" id="CP084930">
    <property type="protein sequence ID" value="USI71796.1"/>
    <property type="molecule type" value="Genomic_DNA"/>
</dbReference>
<keyword evidence="2 5" id="KW-0812">Transmembrane</keyword>
<dbReference type="Pfam" id="PF13515">
    <property type="entry name" value="FUSC_2"/>
    <property type="match status" value="1"/>
</dbReference>
<reference evidence="7" key="1">
    <citation type="journal article" date="2022" name="Toxins">
        <title>Genomic Analysis of Sphingopyxis sp. USTB-05 for Biodegrading Cyanobacterial Hepatotoxins.</title>
        <authorList>
            <person name="Liu C."/>
            <person name="Xu Q."/>
            <person name="Zhao Z."/>
            <person name="Zhang H."/>
            <person name="Liu X."/>
            <person name="Yin C."/>
            <person name="Liu Y."/>
            <person name="Yan H."/>
        </authorList>
    </citation>
    <scope>NUCLEOTIDE SEQUENCE</scope>
    <source>
        <strain evidence="7">NBD5</strain>
    </source>
</reference>
<keyword evidence="3 5" id="KW-1133">Transmembrane helix</keyword>
<feature type="transmembrane region" description="Helical" evidence="5">
    <location>
        <begin position="32"/>
        <end position="50"/>
    </location>
</feature>
<organism evidence="7 8">
    <name type="scientific">Sphingomonas morindae</name>
    <dbReference type="NCBI Taxonomy" id="1541170"/>
    <lineage>
        <taxon>Bacteria</taxon>
        <taxon>Pseudomonadati</taxon>
        <taxon>Pseudomonadota</taxon>
        <taxon>Alphaproteobacteria</taxon>
        <taxon>Sphingomonadales</taxon>
        <taxon>Sphingomonadaceae</taxon>
        <taxon>Sphingomonas</taxon>
    </lineage>
</organism>
<dbReference type="InterPro" id="IPR049453">
    <property type="entry name" value="Memb_transporter_dom"/>
</dbReference>
<evidence type="ECO:0000256" key="3">
    <source>
        <dbReference type="ARBA" id="ARBA00022989"/>
    </source>
</evidence>
<proteinExistence type="predicted"/>
<feature type="transmembrane region" description="Helical" evidence="5">
    <location>
        <begin position="62"/>
        <end position="79"/>
    </location>
</feature>
<evidence type="ECO:0000256" key="2">
    <source>
        <dbReference type="ARBA" id="ARBA00022692"/>
    </source>
</evidence>
<evidence type="ECO:0000256" key="1">
    <source>
        <dbReference type="ARBA" id="ARBA00004141"/>
    </source>
</evidence>
<dbReference type="RefSeq" id="WP_252165609.1">
    <property type="nucleotide sequence ID" value="NZ_CP084930.1"/>
</dbReference>
<evidence type="ECO:0000259" key="6">
    <source>
        <dbReference type="Pfam" id="PF13515"/>
    </source>
</evidence>
<keyword evidence="8" id="KW-1185">Reference proteome</keyword>
<evidence type="ECO:0000313" key="7">
    <source>
        <dbReference type="EMBL" id="USI71796.1"/>
    </source>
</evidence>
<feature type="transmembrane region" description="Helical" evidence="5">
    <location>
        <begin position="111"/>
        <end position="144"/>
    </location>
</feature>
<evidence type="ECO:0000313" key="8">
    <source>
        <dbReference type="Proteomes" id="UP001056937"/>
    </source>
</evidence>
<gene>
    <name evidence="7" type="ORF">LHA26_10730</name>
</gene>
<dbReference type="Proteomes" id="UP001056937">
    <property type="component" value="Chromosome 1"/>
</dbReference>